<protein>
    <submittedName>
        <fullName evidence="2">Predicted protein</fullName>
    </submittedName>
</protein>
<dbReference type="AlphaFoldDB" id="F2D5C1"/>
<dbReference type="SUPFAM" id="SSF53613">
    <property type="entry name" value="Ribokinase-like"/>
    <property type="match status" value="1"/>
</dbReference>
<dbReference type="EMBL" id="AK359081">
    <property type="protein sequence ID" value="BAJ90292.1"/>
    <property type="molecule type" value="mRNA"/>
</dbReference>
<dbReference type="InterPro" id="IPR052562">
    <property type="entry name" value="Ketohexokinase-related"/>
</dbReference>
<reference evidence="2" key="1">
    <citation type="journal article" date="2011" name="Plant Physiol.">
        <title>Comprehensive sequence analysis of 24,783 barley full-length cDNAs derived from 12 clone libraries.</title>
        <authorList>
            <person name="Matsumoto T."/>
            <person name="Tanaka T."/>
            <person name="Sakai H."/>
            <person name="Amano N."/>
            <person name="Kanamori H."/>
            <person name="Kurita K."/>
            <person name="Kikuta A."/>
            <person name="Kamiya K."/>
            <person name="Yamamoto M."/>
            <person name="Ikawa H."/>
            <person name="Fujii N."/>
            <person name="Hori K."/>
            <person name="Itoh T."/>
            <person name="Sato K."/>
        </authorList>
    </citation>
    <scope>NUCLEOTIDE SEQUENCE</scope>
    <source>
        <tissue evidence="2">Leaf</tissue>
    </source>
</reference>
<dbReference type="Pfam" id="PF00294">
    <property type="entry name" value="PfkB"/>
    <property type="match status" value="1"/>
</dbReference>
<dbReference type="InterPro" id="IPR029056">
    <property type="entry name" value="Ribokinase-like"/>
</dbReference>
<name>F2D5C1_HORVV</name>
<dbReference type="PANTHER" id="PTHR42774">
    <property type="entry name" value="PHOSPHOTRANSFERASE SYSTEM TRANSPORT PROTEIN"/>
    <property type="match status" value="1"/>
</dbReference>
<feature type="domain" description="Carbohydrate kinase PfkB" evidence="1">
    <location>
        <begin position="46"/>
        <end position="197"/>
    </location>
</feature>
<accession>F2D5C1</accession>
<organism evidence="2">
    <name type="scientific">Hordeum vulgare subsp. vulgare</name>
    <name type="common">Domesticated barley</name>
    <dbReference type="NCBI Taxonomy" id="112509"/>
    <lineage>
        <taxon>Eukaryota</taxon>
        <taxon>Viridiplantae</taxon>
        <taxon>Streptophyta</taxon>
        <taxon>Embryophyta</taxon>
        <taxon>Tracheophyta</taxon>
        <taxon>Spermatophyta</taxon>
        <taxon>Magnoliopsida</taxon>
        <taxon>Liliopsida</taxon>
        <taxon>Poales</taxon>
        <taxon>Poaceae</taxon>
        <taxon>BOP clade</taxon>
        <taxon>Pooideae</taxon>
        <taxon>Triticodae</taxon>
        <taxon>Triticeae</taxon>
        <taxon>Hordeinae</taxon>
        <taxon>Hordeum</taxon>
    </lineage>
</organism>
<proteinExistence type="evidence at transcript level"/>
<evidence type="ECO:0000259" key="1">
    <source>
        <dbReference type="Pfam" id="PF00294"/>
    </source>
</evidence>
<sequence>MLTLLHIPPLPINPCSPPPRRRRCPPPMAAFASAPQQSKPLVLGCGAVSVDYLATVASFPNPDDKIRSLALKVEGGGNAGNALTGAARLGLSPRIISKVSNDALGKNILKELQDDGVDTSYMAIADGGNSPFTYIIVDNQTKTRTCIHTPGYPPMKPEELTKENLFAALHGVDMVYFDVRLHETALLVAEECRQAKEKSLFWSTPRKRGRDWMTF</sequence>
<dbReference type="PANTHER" id="PTHR42774:SF3">
    <property type="entry name" value="KETOHEXOKINASE"/>
    <property type="match status" value="1"/>
</dbReference>
<evidence type="ECO:0000313" key="2">
    <source>
        <dbReference type="EMBL" id="BAJ90292.1"/>
    </source>
</evidence>
<dbReference type="InterPro" id="IPR011611">
    <property type="entry name" value="PfkB_dom"/>
</dbReference>
<dbReference type="Gene3D" id="3.40.1190.20">
    <property type="match status" value="1"/>
</dbReference>